<keyword evidence="1" id="KW-0378">Hydrolase</keyword>
<evidence type="ECO:0000313" key="1">
    <source>
        <dbReference type="EMBL" id="OGM65377.1"/>
    </source>
</evidence>
<keyword evidence="1" id="KW-0540">Nuclease</keyword>
<protein>
    <submittedName>
        <fullName evidence="1">HNH endonuclease</fullName>
    </submittedName>
</protein>
<reference evidence="1 2" key="1">
    <citation type="journal article" date="2016" name="Nat. Commun.">
        <title>Thousands of microbial genomes shed light on interconnected biogeochemical processes in an aquifer system.</title>
        <authorList>
            <person name="Anantharaman K."/>
            <person name="Brown C.T."/>
            <person name="Hug L.A."/>
            <person name="Sharon I."/>
            <person name="Castelle C.J."/>
            <person name="Probst A.J."/>
            <person name="Thomas B.C."/>
            <person name="Singh A."/>
            <person name="Wilkins M.J."/>
            <person name="Karaoz U."/>
            <person name="Brodie E.L."/>
            <person name="Williams K.H."/>
            <person name="Hubbard S.S."/>
            <person name="Banfield J.F."/>
        </authorList>
    </citation>
    <scope>NUCLEOTIDE SEQUENCE [LARGE SCALE GENOMIC DNA]</scope>
</reference>
<dbReference type="GO" id="GO:0004519">
    <property type="term" value="F:endonuclease activity"/>
    <property type="evidence" value="ECO:0007669"/>
    <property type="project" value="UniProtKB-KW"/>
</dbReference>
<gene>
    <name evidence="1" type="ORF">A2893_01465</name>
</gene>
<evidence type="ECO:0000313" key="2">
    <source>
        <dbReference type="Proteomes" id="UP000176725"/>
    </source>
</evidence>
<sequence>MPNNKKLKLIIELVPASSWQNNLRSLLKPQMWENLRKEVYKKNNYKCVICGAGEKLHAHEVWEYDDEKHIQKLVNLIAICSKCHAVEHIGLAGIQASQGKVNFENLVKHFMKVNNCDRETFEKHQKEAFKKFEERSRFDWGLDLSNYKNRLK</sequence>
<dbReference type="EMBL" id="MGHH01000005">
    <property type="protein sequence ID" value="OGM65377.1"/>
    <property type="molecule type" value="Genomic_DNA"/>
</dbReference>
<dbReference type="Proteomes" id="UP000176725">
    <property type="component" value="Unassembled WGS sequence"/>
</dbReference>
<dbReference type="AlphaFoldDB" id="A0A1F8BMT7"/>
<comment type="caution">
    <text evidence="1">The sequence shown here is derived from an EMBL/GenBank/DDBJ whole genome shotgun (WGS) entry which is preliminary data.</text>
</comment>
<proteinExistence type="predicted"/>
<organism evidence="1 2">
    <name type="scientific">Candidatus Woesebacteria bacterium RIFCSPLOWO2_01_FULL_39_25</name>
    <dbReference type="NCBI Taxonomy" id="1802521"/>
    <lineage>
        <taxon>Bacteria</taxon>
        <taxon>Candidatus Woeseibacteriota</taxon>
    </lineage>
</organism>
<name>A0A1F8BMT7_9BACT</name>
<dbReference type="STRING" id="1802521.A2893_01465"/>
<keyword evidence="1" id="KW-0255">Endonuclease</keyword>
<accession>A0A1F8BMT7</accession>